<accession>A0AAD6SW49</accession>
<comment type="caution">
    <text evidence="1">The sequence shown here is derived from an EMBL/GenBank/DDBJ whole genome shotgun (WGS) entry which is preliminary data.</text>
</comment>
<gene>
    <name evidence="1" type="ORF">C8F04DRAFT_1182891</name>
</gene>
<evidence type="ECO:0000313" key="1">
    <source>
        <dbReference type="EMBL" id="KAJ7034890.1"/>
    </source>
</evidence>
<organism evidence="1 2">
    <name type="scientific">Mycena alexandri</name>
    <dbReference type="NCBI Taxonomy" id="1745969"/>
    <lineage>
        <taxon>Eukaryota</taxon>
        <taxon>Fungi</taxon>
        <taxon>Dikarya</taxon>
        <taxon>Basidiomycota</taxon>
        <taxon>Agaricomycotina</taxon>
        <taxon>Agaricomycetes</taxon>
        <taxon>Agaricomycetidae</taxon>
        <taxon>Agaricales</taxon>
        <taxon>Marasmiineae</taxon>
        <taxon>Mycenaceae</taxon>
        <taxon>Mycena</taxon>
    </lineage>
</organism>
<evidence type="ECO:0000313" key="2">
    <source>
        <dbReference type="Proteomes" id="UP001218188"/>
    </source>
</evidence>
<dbReference type="Proteomes" id="UP001218188">
    <property type="component" value="Unassembled WGS sequence"/>
</dbReference>
<name>A0AAD6SW49_9AGAR</name>
<sequence length="250" mass="26941">MHHGDSAAPAGYFGVQVPPKINLGGRGRCGGQGTPRGYRWCGGYISGVGWTGRRATAVWRYTTGVGWTGQRATAVWGYTTGGRVDRATSYGGVGVHHGGRVDRAMSYSGAGVHQWGRVDRAMSYGGAGVHQWGRVDRAMSYGGVGVHHCSRVDKAMSYGGVGAYDALLHDVIHPKAILWGLYQVQGTVVHGVQGTVALVRGTGYCCCKDTLQVIYQILVMKNITIWPCKEIALCPYYALLHDVIYPKTHL</sequence>
<reference evidence="1" key="1">
    <citation type="submission" date="2023-03" db="EMBL/GenBank/DDBJ databases">
        <title>Massive genome expansion in bonnet fungi (Mycena s.s.) driven by repeated elements and novel gene families across ecological guilds.</title>
        <authorList>
            <consortium name="Lawrence Berkeley National Laboratory"/>
            <person name="Harder C.B."/>
            <person name="Miyauchi S."/>
            <person name="Viragh M."/>
            <person name="Kuo A."/>
            <person name="Thoen E."/>
            <person name="Andreopoulos B."/>
            <person name="Lu D."/>
            <person name="Skrede I."/>
            <person name="Drula E."/>
            <person name="Henrissat B."/>
            <person name="Morin E."/>
            <person name="Kohler A."/>
            <person name="Barry K."/>
            <person name="LaButti K."/>
            <person name="Morin E."/>
            <person name="Salamov A."/>
            <person name="Lipzen A."/>
            <person name="Mereny Z."/>
            <person name="Hegedus B."/>
            <person name="Baldrian P."/>
            <person name="Stursova M."/>
            <person name="Weitz H."/>
            <person name="Taylor A."/>
            <person name="Grigoriev I.V."/>
            <person name="Nagy L.G."/>
            <person name="Martin F."/>
            <person name="Kauserud H."/>
        </authorList>
    </citation>
    <scope>NUCLEOTIDE SEQUENCE</scope>
    <source>
        <strain evidence="1">CBHHK200</strain>
    </source>
</reference>
<protein>
    <submittedName>
        <fullName evidence="1">Uncharacterized protein</fullName>
    </submittedName>
</protein>
<keyword evidence="2" id="KW-1185">Reference proteome</keyword>
<proteinExistence type="predicted"/>
<dbReference type="AlphaFoldDB" id="A0AAD6SW49"/>
<dbReference type="EMBL" id="JARJCM010000054">
    <property type="protein sequence ID" value="KAJ7034890.1"/>
    <property type="molecule type" value="Genomic_DNA"/>
</dbReference>